<gene>
    <name evidence="1" type="ORF">EFA69_12520</name>
</gene>
<keyword evidence="2" id="KW-1185">Reference proteome</keyword>
<sequence>MFKNTLTVTIPQPCREDWNTMTPQHQGRFCQSCQKTVVDFTAMSDAEVVEWLTKQLENGCGKFREDQLNRAFKPETGSKKRWTLSALALGLVTWLTERPAVAQQIQQRSTEIELLSAPTIPLSPIVPVQDSTSISGNVLAGKSAIVTIRLDDTVETKADALGNFRLAFSKTTPLEQQWLVISAIGFQTQRIRLSDLGNLQAIRVALLPDQAPHASFQGVLGGISVSGLPVRDTSFPKNVFYRIEDFLR</sequence>
<protein>
    <recommendedName>
        <fullName evidence="3">Carboxypeptidase-like regulatory domain-containing protein</fullName>
    </recommendedName>
</protein>
<dbReference type="Proteomes" id="UP000271010">
    <property type="component" value="Unassembled WGS sequence"/>
</dbReference>
<dbReference type="AlphaFoldDB" id="A0A3M9MZH9"/>
<dbReference type="EMBL" id="RJJE01000009">
    <property type="protein sequence ID" value="RNI30303.1"/>
    <property type="molecule type" value="Genomic_DNA"/>
</dbReference>
<organism evidence="1 2">
    <name type="scientific">Rufibacter immobilis</name>
    <dbReference type="NCBI Taxonomy" id="1348778"/>
    <lineage>
        <taxon>Bacteria</taxon>
        <taxon>Pseudomonadati</taxon>
        <taxon>Bacteroidota</taxon>
        <taxon>Cytophagia</taxon>
        <taxon>Cytophagales</taxon>
        <taxon>Hymenobacteraceae</taxon>
        <taxon>Rufibacter</taxon>
    </lineage>
</organism>
<evidence type="ECO:0000313" key="2">
    <source>
        <dbReference type="Proteomes" id="UP000271010"/>
    </source>
</evidence>
<reference evidence="1 2" key="1">
    <citation type="submission" date="2018-11" db="EMBL/GenBank/DDBJ databases">
        <title>Rufibacter latericius sp. nov., isolated from water in Baiyang Lake.</title>
        <authorList>
            <person name="Yang Y."/>
        </authorList>
    </citation>
    <scope>NUCLEOTIDE SEQUENCE [LARGE SCALE GENOMIC DNA]</scope>
    <source>
        <strain evidence="1 2">MCC P1</strain>
    </source>
</reference>
<name>A0A3M9MZH9_9BACT</name>
<dbReference type="RefSeq" id="WP_123133380.1">
    <property type="nucleotide sequence ID" value="NZ_RJJE01000009.1"/>
</dbReference>
<evidence type="ECO:0008006" key="3">
    <source>
        <dbReference type="Google" id="ProtNLM"/>
    </source>
</evidence>
<proteinExistence type="predicted"/>
<evidence type="ECO:0000313" key="1">
    <source>
        <dbReference type="EMBL" id="RNI30303.1"/>
    </source>
</evidence>
<dbReference type="OrthoDB" id="7432683at2"/>
<comment type="caution">
    <text evidence="1">The sequence shown here is derived from an EMBL/GenBank/DDBJ whole genome shotgun (WGS) entry which is preliminary data.</text>
</comment>
<accession>A0A3M9MZH9</accession>